<dbReference type="InterPro" id="IPR001245">
    <property type="entry name" value="Ser-Thr/Tyr_kinase_cat_dom"/>
</dbReference>
<feature type="domain" description="Serine-threonine/tyrosine-protein kinase catalytic" evidence="1">
    <location>
        <begin position="2"/>
        <end position="34"/>
    </location>
</feature>
<dbReference type="HOGENOM" id="CLU_2610909_0_0_1"/>
<dbReference type="InterPro" id="IPR011009">
    <property type="entry name" value="Kinase-like_dom_sf"/>
</dbReference>
<proteinExistence type="predicted"/>
<evidence type="ECO:0000259" key="1">
    <source>
        <dbReference type="Pfam" id="PF07714"/>
    </source>
</evidence>
<dbReference type="GO" id="GO:0004672">
    <property type="term" value="F:protein kinase activity"/>
    <property type="evidence" value="ECO:0007669"/>
    <property type="project" value="InterPro"/>
</dbReference>
<dbReference type="Proteomes" id="UP000009183">
    <property type="component" value="Chromosome 3"/>
</dbReference>
<dbReference type="OrthoDB" id="4062651at2759"/>
<dbReference type="EMBL" id="FN596508">
    <property type="protein sequence ID" value="CBI37816.3"/>
    <property type="molecule type" value="Genomic_DNA"/>
</dbReference>
<dbReference type="PaxDb" id="29760-VIT_03s0038g03000.t01"/>
<evidence type="ECO:0000313" key="2">
    <source>
        <dbReference type="EMBL" id="CBI37816.3"/>
    </source>
</evidence>
<name>D7U4Z7_VITVI</name>
<dbReference type="Pfam" id="PF07714">
    <property type="entry name" value="PK_Tyr_Ser-Thr"/>
    <property type="match status" value="1"/>
</dbReference>
<sequence length="79" mass="9174">MPKSTHPNLAELLERCWQQDPTLRPDFSEIIEILQQIAKEVGDEEDRPKVQSSSGFLSVLRRAITDHKENHDYSRDVKT</sequence>
<dbReference type="InParanoid" id="D7U4Z7"/>
<protein>
    <recommendedName>
        <fullName evidence="1">Serine-threonine/tyrosine-protein kinase catalytic domain-containing protein</fullName>
    </recommendedName>
</protein>
<dbReference type="eggNOG" id="KOG0192">
    <property type="taxonomic scope" value="Eukaryota"/>
</dbReference>
<gene>
    <name evidence="2" type="ordered locus">VIT_03s0038g03000</name>
</gene>
<accession>D7U4Z7</accession>
<dbReference type="AlphaFoldDB" id="D7U4Z7"/>
<reference evidence="3" key="1">
    <citation type="journal article" date="2007" name="Nature">
        <title>The grapevine genome sequence suggests ancestral hexaploidization in major angiosperm phyla.</title>
        <authorList>
            <consortium name="The French-Italian Public Consortium for Grapevine Genome Characterization."/>
            <person name="Jaillon O."/>
            <person name="Aury J.-M."/>
            <person name="Noel B."/>
            <person name="Policriti A."/>
            <person name="Clepet C."/>
            <person name="Casagrande A."/>
            <person name="Choisne N."/>
            <person name="Aubourg S."/>
            <person name="Vitulo N."/>
            <person name="Jubin C."/>
            <person name="Vezzi A."/>
            <person name="Legeai F."/>
            <person name="Hugueney P."/>
            <person name="Dasilva C."/>
            <person name="Horner D."/>
            <person name="Mica E."/>
            <person name="Jublot D."/>
            <person name="Poulain J."/>
            <person name="Bruyere C."/>
            <person name="Billault A."/>
            <person name="Segurens B."/>
            <person name="Gouyvenoux M."/>
            <person name="Ugarte E."/>
            <person name="Cattonaro F."/>
            <person name="Anthouard V."/>
            <person name="Vico V."/>
            <person name="Del Fabbro C."/>
            <person name="Alaux M."/>
            <person name="Di Gaspero G."/>
            <person name="Dumas V."/>
            <person name="Felice N."/>
            <person name="Paillard S."/>
            <person name="Juman I."/>
            <person name="Moroldo M."/>
            <person name="Scalabrin S."/>
            <person name="Canaguier A."/>
            <person name="Le Clainche I."/>
            <person name="Malacrida G."/>
            <person name="Durand E."/>
            <person name="Pesole G."/>
            <person name="Laucou V."/>
            <person name="Chatelet P."/>
            <person name="Merdinoglu D."/>
            <person name="Delledonne M."/>
            <person name="Pezzotti M."/>
            <person name="Lecharny A."/>
            <person name="Scarpelli C."/>
            <person name="Artiguenave F."/>
            <person name="Pe M.E."/>
            <person name="Valle G."/>
            <person name="Morgante M."/>
            <person name="Caboche M."/>
            <person name="Adam-Blondon A.-F."/>
            <person name="Weissenbach J."/>
            <person name="Quetier F."/>
            <person name="Wincker P."/>
        </authorList>
    </citation>
    <scope>NUCLEOTIDE SEQUENCE [LARGE SCALE GENOMIC DNA]</scope>
    <source>
        <strain evidence="3">cv. Pinot noir / PN40024</strain>
    </source>
</reference>
<organism evidence="2 3">
    <name type="scientific">Vitis vinifera</name>
    <name type="common">Grape</name>
    <dbReference type="NCBI Taxonomy" id="29760"/>
    <lineage>
        <taxon>Eukaryota</taxon>
        <taxon>Viridiplantae</taxon>
        <taxon>Streptophyta</taxon>
        <taxon>Embryophyta</taxon>
        <taxon>Tracheophyta</taxon>
        <taxon>Spermatophyta</taxon>
        <taxon>Magnoliopsida</taxon>
        <taxon>eudicotyledons</taxon>
        <taxon>Gunneridae</taxon>
        <taxon>Pentapetalae</taxon>
        <taxon>rosids</taxon>
        <taxon>Vitales</taxon>
        <taxon>Vitaceae</taxon>
        <taxon>Viteae</taxon>
        <taxon>Vitis</taxon>
    </lineage>
</organism>
<evidence type="ECO:0000313" key="3">
    <source>
        <dbReference type="Proteomes" id="UP000009183"/>
    </source>
</evidence>
<dbReference type="SUPFAM" id="SSF56112">
    <property type="entry name" value="Protein kinase-like (PK-like)"/>
    <property type="match status" value="1"/>
</dbReference>
<dbReference type="Gene3D" id="1.10.510.10">
    <property type="entry name" value="Transferase(Phosphotransferase) domain 1"/>
    <property type="match status" value="1"/>
</dbReference>
<keyword evidence="3" id="KW-1185">Reference proteome</keyword>